<evidence type="ECO:0000313" key="5">
    <source>
        <dbReference type="EMBL" id="CAB4675755.1"/>
    </source>
</evidence>
<sequence>MAAIERSEVLATVCTHLAEILEINSSDISETQLLADDLGADSIALIELVDALEQVFSDIIPNFQFEDDDLSGLRTVADAVNYIVLALGK</sequence>
<proteinExistence type="predicted"/>
<dbReference type="EMBL" id="CAFBQH010000036">
    <property type="protein sequence ID" value="CAB5048896.1"/>
    <property type="molecule type" value="Genomic_DNA"/>
</dbReference>
<dbReference type="Pfam" id="PF00550">
    <property type="entry name" value="PP-binding"/>
    <property type="match status" value="1"/>
</dbReference>
<dbReference type="EMBL" id="CAEZZL010000007">
    <property type="protein sequence ID" value="CAB4754194.1"/>
    <property type="molecule type" value="Genomic_DNA"/>
</dbReference>
<evidence type="ECO:0000259" key="3">
    <source>
        <dbReference type="PROSITE" id="PS50075"/>
    </source>
</evidence>
<keyword evidence="1" id="KW-0596">Phosphopantetheine</keyword>
<organism evidence="6">
    <name type="scientific">freshwater metagenome</name>
    <dbReference type="NCBI Taxonomy" id="449393"/>
    <lineage>
        <taxon>unclassified sequences</taxon>
        <taxon>metagenomes</taxon>
        <taxon>ecological metagenomes</taxon>
    </lineage>
</organism>
<evidence type="ECO:0000313" key="4">
    <source>
        <dbReference type="EMBL" id="CAB4367726.1"/>
    </source>
</evidence>
<dbReference type="InterPro" id="IPR036736">
    <property type="entry name" value="ACP-like_sf"/>
</dbReference>
<evidence type="ECO:0000256" key="1">
    <source>
        <dbReference type="ARBA" id="ARBA00022450"/>
    </source>
</evidence>
<accession>A0A6J6U555</accession>
<dbReference type="EMBL" id="CAETWZ010000034">
    <property type="protein sequence ID" value="CAB4367726.1"/>
    <property type="molecule type" value="Genomic_DNA"/>
</dbReference>
<dbReference type="Gene3D" id="1.10.1200.10">
    <property type="entry name" value="ACP-like"/>
    <property type="match status" value="1"/>
</dbReference>
<reference evidence="6" key="1">
    <citation type="submission" date="2020-05" db="EMBL/GenBank/DDBJ databases">
        <authorList>
            <person name="Chiriac C."/>
            <person name="Salcher M."/>
            <person name="Ghai R."/>
            <person name="Kavagutti S V."/>
        </authorList>
    </citation>
    <scope>NUCLEOTIDE SEQUENCE</scope>
</reference>
<dbReference type="InterPro" id="IPR006162">
    <property type="entry name" value="Ppantetheine_attach_site"/>
</dbReference>
<evidence type="ECO:0000313" key="6">
    <source>
        <dbReference type="EMBL" id="CAB4754194.1"/>
    </source>
</evidence>
<protein>
    <submittedName>
        <fullName evidence="6">Unannotated protein</fullName>
    </submittedName>
</protein>
<dbReference type="PROSITE" id="PS50075">
    <property type="entry name" value="CARRIER"/>
    <property type="match status" value="1"/>
</dbReference>
<dbReference type="AlphaFoldDB" id="A0A6J6U555"/>
<dbReference type="PROSITE" id="PS00012">
    <property type="entry name" value="PHOSPHOPANTETHEINE"/>
    <property type="match status" value="1"/>
</dbReference>
<feature type="domain" description="Carrier" evidence="3">
    <location>
        <begin position="7"/>
        <end position="87"/>
    </location>
</feature>
<name>A0A6J6U555_9ZZZZ</name>
<evidence type="ECO:0000313" key="7">
    <source>
        <dbReference type="EMBL" id="CAB5048896.1"/>
    </source>
</evidence>
<evidence type="ECO:0000256" key="2">
    <source>
        <dbReference type="ARBA" id="ARBA00022553"/>
    </source>
</evidence>
<gene>
    <name evidence="5" type="ORF">UFOPK2334_00821</name>
    <name evidence="6" type="ORF">UFOPK2870_00221</name>
    <name evidence="4" type="ORF">UFOPK4179_00514</name>
    <name evidence="7" type="ORF">UFOPK4293_00729</name>
</gene>
<dbReference type="EMBL" id="CAEZXA010000061">
    <property type="protein sequence ID" value="CAB4675755.1"/>
    <property type="molecule type" value="Genomic_DNA"/>
</dbReference>
<keyword evidence="2" id="KW-0597">Phosphoprotein</keyword>
<dbReference type="SUPFAM" id="SSF47336">
    <property type="entry name" value="ACP-like"/>
    <property type="match status" value="1"/>
</dbReference>
<dbReference type="InterPro" id="IPR009081">
    <property type="entry name" value="PP-bd_ACP"/>
</dbReference>